<organism evidence="2 3">
    <name type="scientific">Hermetia illucens</name>
    <name type="common">Black soldier fly</name>
    <dbReference type="NCBI Taxonomy" id="343691"/>
    <lineage>
        <taxon>Eukaryota</taxon>
        <taxon>Metazoa</taxon>
        <taxon>Ecdysozoa</taxon>
        <taxon>Arthropoda</taxon>
        <taxon>Hexapoda</taxon>
        <taxon>Insecta</taxon>
        <taxon>Pterygota</taxon>
        <taxon>Neoptera</taxon>
        <taxon>Endopterygota</taxon>
        <taxon>Diptera</taxon>
        <taxon>Brachycera</taxon>
        <taxon>Stratiomyomorpha</taxon>
        <taxon>Stratiomyidae</taxon>
        <taxon>Hermetiinae</taxon>
        <taxon>Hermetia</taxon>
    </lineage>
</organism>
<evidence type="ECO:0000313" key="2">
    <source>
        <dbReference type="EMBL" id="CAD7078366.1"/>
    </source>
</evidence>
<proteinExistence type="predicted"/>
<dbReference type="EMBL" id="LR899009">
    <property type="protein sequence ID" value="CAD7078366.1"/>
    <property type="molecule type" value="Genomic_DNA"/>
</dbReference>
<evidence type="ECO:0000256" key="1">
    <source>
        <dbReference type="SAM" id="MobiDB-lite"/>
    </source>
</evidence>
<keyword evidence="3" id="KW-1185">Reference proteome</keyword>
<dbReference type="OrthoDB" id="8041422at2759"/>
<feature type="compositionally biased region" description="Low complexity" evidence="1">
    <location>
        <begin position="191"/>
        <end position="203"/>
    </location>
</feature>
<reference evidence="2 3" key="1">
    <citation type="submission" date="2020-11" db="EMBL/GenBank/DDBJ databases">
        <authorList>
            <person name="Wallbank WR R."/>
            <person name="Pardo Diaz C."/>
            <person name="Kozak K."/>
            <person name="Martin S."/>
            <person name="Jiggins C."/>
            <person name="Moest M."/>
            <person name="Warren A I."/>
            <person name="Generalovic N T."/>
            <person name="Byers J.R.P. K."/>
            <person name="Montejo-Kovacevich G."/>
            <person name="Yen C E."/>
        </authorList>
    </citation>
    <scope>NUCLEOTIDE SEQUENCE [LARGE SCALE GENOMIC DNA]</scope>
</reference>
<sequence length="492" mass="58361">MSTFTGAGDISINSFISSTEFYLNSINDPELRRVAIRHVFFEKIQGAAKDVVFNIQEPDNWESIKKALQLRYKPDIEPFEIYRRISDLRTNTVSDLAVQIQNIKCKKDELCIYYKNTLHVDLSNVDSILVNTLKEITHGILLDKIIDMYDIDEMIHVMNSRRFENSCIRPEYRKGKNENISRMFRSDLNKNCKNGYNNNSKDNSNNDRQKADTSGQYRKNTNGNRQQQDSAYNQYNNPNNISGQYRSRNRNHQNNNENHRFSNSEQSRNNNRFSESQNFSNNRSSGQHRQSGQNRFDRAQNRGPNRQEPMEIDNVQRNQSRKSSRDFSQNSDNINYNNPISDEIVQDQPEINNTNEEYKPVEIQQGQINKDKFFEKLKSKKCKWINYQNRKREKQPEIEQKEIYIKNYTNERHKEQPKFRKVDIIKVPDEINHQTELESNTTTKNKLFESLNSEESKTLRKIFKENEDIFYNEADNLYKSNSNKTRDRNKNE</sequence>
<protein>
    <submittedName>
        <fullName evidence="2">Uncharacterized protein</fullName>
    </submittedName>
</protein>
<accession>A0A7R8YM94</accession>
<gene>
    <name evidence="2" type="ORF">HERILL_LOCUS1638</name>
</gene>
<name>A0A7R8YM94_HERIL</name>
<feature type="compositionally biased region" description="Polar residues" evidence="1">
    <location>
        <begin position="266"/>
        <end position="294"/>
    </location>
</feature>
<evidence type="ECO:0000313" key="3">
    <source>
        <dbReference type="Proteomes" id="UP000594454"/>
    </source>
</evidence>
<dbReference type="AlphaFoldDB" id="A0A7R8YM94"/>
<dbReference type="InParanoid" id="A0A7R8YM94"/>
<dbReference type="Proteomes" id="UP000594454">
    <property type="component" value="Chromosome 1"/>
</dbReference>
<feature type="compositionally biased region" description="Polar residues" evidence="1">
    <location>
        <begin position="326"/>
        <end position="340"/>
    </location>
</feature>
<feature type="region of interest" description="Disordered" evidence="1">
    <location>
        <begin position="189"/>
        <end position="341"/>
    </location>
</feature>
<feature type="compositionally biased region" description="Polar residues" evidence="1">
    <location>
        <begin position="212"/>
        <end position="245"/>
    </location>
</feature>